<keyword evidence="5" id="KW-1185">Reference proteome</keyword>
<comment type="cofactor">
    <cofactor evidence="1">
        <name>Mg(2+)</name>
        <dbReference type="ChEBI" id="CHEBI:18420"/>
    </cofactor>
</comment>
<dbReference type="PANTHER" id="PTHR46470">
    <property type="entry name" value="N-ACYLNEURAMINATE-9-PHOSPHATASE"/>
    <property type="match status" value="1"/>
</dbReference>
<evidence type="ECO:0000313" key="4">
    <source>
        <dbReference type="EMBL" id="MFK4268571.1"/>
    </source>
</evidence>
<dbReference type="Proteomes" id="UP001620295">
    <property type="component" value="Unassembled WGS sequence"/>
</dbReference>
<evidence type="ECO:0000256" key="3">
    <source>
        <dbReference type="ARBA" id="ARBA00022842"/>
    </source>
</evidence>
<reference evidence="4 5" key="1">
    <citation type="submission" date="2024-11" db="EMBL/GenBank/DDBJ databases">
        <title>The Natural Products Discovery Center: Release of the First 8490 Sequenced Strains for Exploring Actinobacteria Biosynthetic Diversity.</title>
        <authorList>
            <person name="Kalkreuter E."/>
            <person name="Kautsar S.A."/>
            <person name="Yang D."/>
            <person name="Bader C.D."/>
            <person name="Teijaro C.N."/>
            <person name="Fluegel L."/>
            <person name="Davis C.M."/>
            <person name="Simpson J.R."/>
            <person name="Lauterbach L."/>
            <person name="Steele A.D."/>
            <person name="Gui C."/>
            <person name="Meng S."/>
            <person name="Li G."/>
            <person name="Viehrig K."/>
            <person name="Ye F."/>
            <person name="Su P."/>
            <person name="Kiefer A.F."/>
            <person name="Nichols A."/>
            <person name="Cepeda A.J."/>
            <person name="Yan W."/>
            <person name="Fan B."/>
            <person name="Jiang Y."/>
            <person name="Adhikari A."/>
            <person name="Zheng C.-J."/>
            <person name="Schuster L."/>
            <person name="Cowan T.M."/>
            <person name="Smanski M.J."/>
            <person name="Chevrette M.G."/>
            <person name="De Carvalho L.P.S."/>
            <person name="Shen B."/>
        </authorList>
    </citation>
    <scope>NUCLEOTIDE SEQUENCE [LARGE SCALE GENOMIC DNA]</scope>
    <source>
        <strain evidence="4 5">NPDC020863</strain>
    </source>
</reference>
<dbReference type="InterPro" id="IPR051400">
    <property type="entry name" value="HAD-like_hydrolase"/>
</dbReference>
<accession>A0ABW8LWH4</accession>
<dbReference type="RefSeq" id="WP_358647236.1">
    <property type="nucleotide sequence ID" value="NZ_JBFAEV010000059.1"/>
</dbReference>
<dbReference type="InterPro" id="IPR036412">
    <property type="entry name" value="HAD-like_sf"/>
</dbReference>
<keyword evidence="2 4" id="KW-0378">Hydrolase</keyword>
<evidence type="ECO:0000256" key="2">
    <source>
        <dbReference type="ARBA" id="ARBA00022801"/>
    </source>
</evidence>
<dbReference type="Pfam" id="PF00702">
    <property type="entry name" value="Hydrolase"/>
    <property type="match status" value="1"/>
</dbReference>
<protein>
    <submittedName>
        <fullName evidence="4">HAD family hydrolase</fullName>
        <ecNumber evidence="4">3.1.3.-</ecNumber>
    </submittedName>
</protein>
<dbReference type="SFLD" id="SFLDS00003">
    <property type="entry name" value="Haloacid_Dehalogenase"/>
    <property type="match status" value="1"/>
</dbReference>
<evidence type="ECO:0000313" key="5">
    <source>
        <dbReference type="Proteomes" id="UP001620295"/>
    </source>
</evidence>
<organism evidence="4 5">
    <name type="scientific">Streptomyces milbemycinicus</name>
    <dbReference type="NCBI Taxonomy" id="476552"/>
    <lineage>
        <taxon>Bacteria</taxon>
        <taxon>Bacillati</taxon>
        <taxon>Actinomycetota</taxon>
        <taxon>Actinomycetes</taxon>
        <taxon>Kitasatosporales</taxon>
        <taxon>Streptomycetaceae</taxon>
        <taxon>Streptomyces</taxon>
    </lineage>
</organism>
<dbReference type="PANTHER" id="PTHR46470:SF3">
    <property type="entry name" value="N-ACYLNEURAMINATE-9-PHOSPHATASE"/>
    <property type="match status" value="1"/>
</dbReference>
<dbReference type="EC" id="3.1.3.-" evidence="4"/>
<comment type="caution">
    <text evidence="4">The sequence shown here is derived from an EMBL/GenBank/DDBJ whole genome shotgun (WGS) entry which is preliminary data.</text>
</comment>
<dbReference type="SFLD" id="SFLDG01129">
    <property type="entry name" value="C1.5:_HAD__Beta-PGM__Phosphata"/>
    <property type="match status" value="1"/>
</dbReference>
<sequence length="248" mass="27160">MDLDDTLLPDRSAAWAAVEGTLHAVGVARPSETVQSVFDVARSHWRSGPYFERLRDLGISSWEALWADLTLASVPQAATWGQRYRVEVWGEVLRTAGADADREDATRQFARHRQALVRPFPGAAGFVERMARNHEVWLITNGASRLQRLKLSLSGLEQHVARVFVSSEVGYAKPHPRFFQAVSDAFTRDQAVCLVVGDSLDGDGRPALARGWPAVHLCGDLDDGDGLWTRVSVIGDVVPPCAHGPEAS</sequence>
<dbReference type="Gene3D" id="1.20.120.1600">
    <property type="match status" value="1"/>
</dbReference>
<dbReference type="InterPro" id="IPR023214">
    <property type="entry name" value="HAD_sf"/>
</dbReference>
<name>A0ABW8LWH4_9ACTN</name>
<dbReference type="EMBL" id="JBJDQH010000009">
    <property type="protein sequence ID" value="MFK4268571.1"/>
    <property type="molecule type" value="Genomic_DNA"/>
</dbReference>
<dbReference type="Gene3D" id="3.40.50.1000">
    <property type="entry name" value="HAD superfamily/HAD-like"/>
    <property type="match status" value="1"/>
</dbReference>
<evidence type="ECO:0000256" key="1">
    <source>
        <dbReference type="ARBA" id="ARBA00001946"/>
    </source>
</evidence>
<dbReference type="InterPro" id="IPR006439">
    <property type="entry name" value="HAD-SF_hydro_IA"/>
</dbReference>
<dbReference type="GO" id="GO:0016787">
    <property type="term" value="F:hydrolase activity"/>
    <property type="evidence" value="ECO:0007669"/>
    <property type="project" value="UniProtKB-KW"/>
</dbReference>
<gene>
    <name evidence="4" type="ORF">ACI2L5_27025</name>
</gene>
<dbReference type="NCBIfam" id="TIGR01549">
    <property type="entry name" value="HAD-SF-IA-v1"/>
    <property type="match status" value="1"/>
</dbReference>
<dbReference type="SUPFAM" id="SSF56784">
    <property type="entry name" value="HAD-like"/>
    <property type="match status" value="1"/>
</dbReference>
<keyword evidence="3" id="KW-0460">Magnesium</keyword>
<proteinExistence type="predicted"/>